<evidence type="ECO:0000256" key="1">
    <source>
        <dbReference type="SAM" id="Phobius"/>
    </source>
</evidence>
<feature type="transmembrane region" description="Helical" evidence="1">
    <location>
        <begin position="252"/>
        <end position="274"/>
    </location>
</feature>
<feature type="transmembrane region" description="Helical" evidence="1">
    <location>
        <begin position="286"/>
        <end position="309"/>
    </location>
</feature>
<dbReference type="KEGG" id="pht:BLM14_01345"/>
<feature type="transmembrane region" description="Helical" evidence="1">
    <location>
        <begin position="141"/>
        <end position="159"/>
    </location>
</feature>
<feature type="transmembrane region" description="Helical" evidence="1">
    <location>
        <begin position="190"/>
        <end position="208"/>
    </location>
</feature>
<feature type="transmembrane region" description="Helical" evidence="1">
    <location>
        <begin position="97"/>
        <end position="118"/>
    </location>
</feature>
<feature type="transmembrane region" description="Helical" evidence="1">
    <location>
        <begin position="166"/>
        <end position="184"/>
    </location>
</feature>
<organism evidence="2 3">
    <name type="scientific">Phyllobacterium zundukense</name>
    <dbReference type="NCBI Taxonomy" id="1867719"/>
    <lineage>
        <taxon>Bacteria</taxon>
        <taxon>Pseudomonadati</taxon>
        <taxon>Pseudomonadota</taxon>
        <taxon>Alphaproteobacteria</taxon>
        <taxon>Hyphomicrobiales</taxon>
        <taxon>Phyllobacteriaceae</taxon>
        <taxon>Phyllobacterium</taxon>
    </lineage>
</organism>
<keyword evidence="1" id="KW-0472">Membrane</keyword>
<evidence type="ECO:0000313" key="2">
    <source>
        <dbReference type="EMBL" id="PIO45392.1"/>
    </source>
</evidence>
<sequence length="448" mass="49559">MTAGNVASIGDWRFDRAVAKRAILWLLFLAPLFYISYGTANWLASQRANVPNVTFSWEHAIPFMAWTIFPYWSINLFYGLSLFLNDTPVEVDRLAKRYLMAQVIAVTCFIAFPLTAIFQKPPTSGASGFLFDLLGGFDKPFNQAPSLHIALLVIIWTQWRLRLSGATLWVWHAWCTLIGLSVLTTYQHHFIDIPTGVLLGIFALWLFPSGAPSPLSAFRLTSDAKARRIGSYYATGSLVFLLLTVLETCMSAVYLIFLWPSLALALVAAGYLGAGANVFQKAADGTISFASLWLLAPYRLCAMINAYAWTRKLVPSVLVCRGVHLGRLPRRSEQSSFVTVVDLTSELKKPSDVELDWRSFPTLDLLPVTGTDLEKASEAIENARSSGPILVCCALGFQRSAAAVAFWLLRYGHAKSAADAIRLIEAKGRRIHLTEAMIAVGEERVRNG</sequence>
<evidence type="ECO:0000313" key="3">
    <source>
        <dbReference type="Proteomes" id="UP000232163"/>
    </source>
</evidence>
<gene>
    <name evidence="2" type="ORF">B5P45_07960</name>
</gene>
<dbReference type="Proteomes" id="UP000232163">
    <property type="component" value="Unassembled WGS sequence"/>
</dbReference>
<dbReference type="EMBL" id="MZMT01000020">
    <property type="protein sequence ID" value="PIO45392.1"/>
    <property type="molecule type" value="Genomic_DNA"/>
</dbReference>
<comment type="caution">
    <text evidence="2">The sequence shown here is derived from an EMBL/GenBank/DDBJ whole genome shotgun (WGS) entry which is preliminary data.</text>
</comment>
<dbReference type="Gene3D" id="3.90.190.10">
    <property type="entry name" value="Protein tyrosine phosphatase superfamily"/>
    <property type="match status" value="1"/>
</dbReference>
<proteinExistence type="predicted"/>
<accession>A0A2N9W0X4</accession>
<dbReference type="CDD" id="cd03386">
    <property type="entry name" value="PAP2_Aur1_like"/>
    <property type="match status" value="1"/>
</dbReference>
<feature type="transmembrane region" description="Helical" evidence="1">
    <location>
        <begin position="229"/>
        <end position="246"/>
    </location>
</feature>
<dbReference type="InterPro" id="IPR029021">
    <property type="entry name" value="Prot-tyrosine_phosphatase-like"/>
</dbReference>
<feature type="transmembrane region" description="Helical" evidence="1">
    <location>
        <begin position="63"/>
        <end position="85"/>
    </location>
</feature>
<dbReference type="PANTHER" id="PTHR47216">
    <property type="match status" value="1"/>
</dbReference>
<dbReference type="SUPFAM" id="SSF52799">
    <property type="entry name" value="(Phosphotyrosine protein) phosphatases II"/>
    <property type="match status" value="1"/>
</dbReference>
<keyword evidence="1" id="KW-0812">Transmembrane</keyword>
<feature type="transmembrane region" description="Helical" evidence="1">
    <location>
        <begin position="22"/>
        <end position="43"/>
    </location>
</feature>
<dbReference type="RefSeq" id="WP_099997756.1">
    <property type="nucleotide sequence ID" value="NZ_CP017940.1"/>
</dbReference>
<dbReference type="OrthoDB" id="256494at2"/>
<dbReference type="AlphaFoldDB" id="A0A2N9W0X4"/>
<keyword evidence="1" id="KW-1133">Transmembrane helix</keyword>
<protein>
    <submittedName>
        <fullName evidence="2">Serine/threonine protein phosphatase</fullName>
    </submittedName>
</protein>
<reference evidence="2 3" key="1">
    <citation type="journal article" date="2017" name="Int J Environ Stud">
        <title>Does the Miocene-Pliocene relict legume Oxytropis triphylla form nitrogen-fixing nodules with a combination of bacterial strains?</title>
        <authorList>
            <person name="Safronova V."/>
            <person name="Belimov A."/>
            <person name="Sazanova A."/>
            <person name="Kuznetsova I."/>
            <person name="Popova J."/>
            <person name="Andronov E."/>
            <person name="Verkhozina A."/>
            <person name="Tikhonovich I."/>
        </authorList>
    </citation>
    <scope>NUCLEOTIDE SEQUENCE [LARGE SCALE GENOMIC DNA]</scope>
    <source>
        <strain evidence="2 3">Tri-38</strain>
    </source>
</reference>
<keyword evidence="3" id="KW-1185">Reference proteome</keyword>
<name>A0A2N9W0X4_9HYPH</name>
<dbReference type="PANTHER" id="PTHR47216:SF4">
    <property type="entry name" value="OS01G0859400 PROTEIN"/>
    <property type="match status" value="1"/>
</dbReference>